<reference evidence="1 2" key="1">
    <citation type="journal article" date="2019" name="Int. J. Syst. Evol. Microbiol.">
        <title>The Global Catalogue of Microorganisms (GCM) 10K type strain sequencing project: providing services to taxonomists for standard genome sequencing and annotation.</title>
        <authorList>
            <consortium name="The Broad Institute Genomics Platform"/>
            <consortium name="The Broad Institute Genome Sequencing Center for Infectious Disease"/>
            <person name="Wu L."/>
            <person name="Ma J."/>
        </authorList>
    </citation>
    <scope>NUCLEOTIDE SEQUENCE [LARGE SCALE GENOMIC DNA]</scope>
    <source>
        <strain evidence="1 2">JCM 3106</strain>
    </source>
</reference>
<organism evidence="1 2">
    <name type="scientific">Streptosporangium longisporum</name>
    <dbReference type="NCBI Taxonomy" id="46187"/>
    <lineage>
        <taxon>Bacteria</taxon>
        <taxon>Bacillati</taxon>
        <taxon>Actinomycetota</taxon>
        <taxon>Actinomycetes</taxon>
        <taxon>Streptosporangiales</taxon>
        <taxon>Streptosporangiaceae</taxon>
        <taxon>Streptosporangium</taxon>
    </lineage>
</organism>
<comment type="caution">
    <text evidence="1">The sequence shown here is derived from an EMBL/GenBank/DDBJ whole genome shotgun (WGS) entry which is preliminary data.</text>
</comment>
<evidence type="ECO:0008006" key="3">
    <source>
        <dbReference type="Google" id="ProtNLM"/>
    </source>
</evidence>
<sequence>MATRLPTAARNAAADAVVDLADAGAGAATIEIRTGSQPASANDAASGTLLATFTLADPAFGAASTGVATLAGTPRTTTGVAAGTAGWFRLKDSTGATVLDGAVTATGGGGQLELNTTTISVGVNVEITSGTVTMPAG</sequence>
<gene>
    <name evidence="1" type="ORF">GCM10017559_08450</name>
</gene>
<name>A0ABN3XSP3_9ACTN</name>
<evidence type="ECO:0000313" key="2">
    <source>
        <dbReference type="Proteomes" id="UP001499930"/>
    </source>
</evidence>
<dbReference type="RefSeq" id="WP_344888512.1">
    <property type="nucleotide sequence ID" value="NZ_BAAAWD010000004.1"/>
</dbReference>
<evidence type="ECO:0000313" key="1">
    <source>
        <dbReference type="EMBL" id="GAA2990703.1"/>
    </source>
</evidence>
<accession>A0ABN3XSP3</accession>
<dbReference type="EMBL" id="BAAAWD010000004">
    <property type="protein sequence ID" value="GAA2990703.1"/>
    <property type="molecule type" value="Genomic_DNA"/>
</dbReference>
<proteinExistence type="predicted"/>
<protein>
    <recommendedName>
        <fullName evidence="3">DUF2190 domain-containing protein</fullName>
    </recommendedName>
</protein>
<keyword evidence="2" id="KW-1185">Reference proteome</keyword>
<dbReference type="Proteomes" id="UP001499930">
    <property type="component" value="Unassembled WGS sequence"/>
</dbReference>